<dbReference type="PROSITE" id="PS51257">
    <property type="entry name" value="PROKAR_LIPOPROTEIN"/>
    <property type="match status" value="1"/>
</dbReference>
<organism evidence="1">
    <name type="scientific">hydrothermal vent metagenome</name>
    <dbReference type="NCBI Taxonomy" id="652676"/>
    <lineage>
        <taxon>unclassified sequences</taxon>
        <taxon>metagenomes</taxon>
        <taxon>ecological metagenomes</taxon>
    </lineage>
</organism>
<evidence type="ECO:0000313" key="1">
    <source>
        <dbReference type="EMBL" id="VAW96678.1"/>
    </source>
</evidence>
<proteinExistence type="predicted"/>
<accession>A0A3B0ZT66</accession>
<protein>
    <submittedName>
        <fullName evidence="1">Uncharacterized protein</fullName>
    </submittedName>
</protein>
<gene>
    <name evidence="1" type="ORF">MNBD_GAMMA22-1038</name>
</gene>
<dbReference type="AlphaFoldDB" id="A0A3B0ZT66"/>
<reference evidence="1" key="1">
    <citation type="submission" date="2018-06" db="EMBL/GenBank/DDBJ databases">
        <authorList>
            <person name="Zhirakovskaya E."/>
        </authorList>
    </citation>
    <scope>NUCLEOTIDE SEQUENCE</scope>
</reference>
<dbReference type="EMBL" id="UOFS01000029">
    <property type="protein sequence ID" value="VAW96678.1"/>
    <property type="molecule type" value="Genomic_DNA"/>
</dbReference>
<name>A0A3B0ZT66_9ZZZZ</name>
<sequence>MKRLNNTLSLLLLTLSSTVIVACDETPQSPDSSTIDQKALNYAYFINDTANHSAPTHLSISEVLAINCAASTCHGVGGGNGGTFKVYGLPLDTDAKNISNFISAQGQVIKGPEDTSPTVTTNNYPLAHSSPLLKKPLSELAGGVQHKGNINVNLFTATSESTNNAGGNDYGEIYRWIAFDQP</sequence>